<accession>A0AC60Q9V1</accession>
<keyword evidence="2" id="KW-1185">Reference proteome</keyword>
<evidence type="ECO:0000313" key="2">
    <source>
        <dbReference type="Proteomes" id="UP000805193"/>
    </source>
</evidence>
<sequence>MPNQRRASGTPQLRTCELKEFTQEWETCDSAMEGDIGLYYRNRTGLPKMTGISNRVRRRLCADLKGYRSCLNESADRHHCTALAPQVAEMSNELFDRLSLEYCGGCRARTTLLHYVLVFFASALVFSSQSTIRSG</sequence>
<evidence type="ECO:0000313" key="1">
    <source>
        <dbReference type="EMBL" id="KAG0430480.1"/>
    </source>
</evidence>
<dbReference type="EMBL" id="JABSTQ010009320">
    <property type="protein sequence ID" value="KAG0430480.1"/>
    <property type="molecule type" value="Genomic_DNA"/>
</dbReference>
<reference evidence="1 2" key="1">
    <citation type="journal article" date="2020" name="Cell">
        <title>Large-Scale Comparative Analyses of Tick Genomes Elucidate Their Genetic Diversity and Vector Capacities.</title>
        <authorList>
            <consortium name="Tick Genome and Microbiome Consortium (TIGMIC)"/>
            <person name="Jia N."/>
            <person name="Wang J."/>
            <person name="Shi W."/>
            <person name="Du L."/>
            <person name="Sun Y."/>
            <person name="Zhan W."/>
            <person name="Jiang J.F."/>
            <person name="Wang Q."/>
            <person name="Zhang B."/>
            <person name="Ji P."/>
            <person name="Bell-Sakyi L."/>
            <person name="Cui X.M."/>
            <person name="Yuan T.T."/>
            <person name="Jiang B.G."/>
            <person name="Yang W.F."/>
            <person name="Lam T.T."/>
            <person name="Chang Q.C."/>
            <person name="Ding S.J."/>
            <person name="Wang X.J."/>
            <person name="Zhu J.G."/>
            <person name="Ruan X.D."/>
            <person name="Zhao L."/>
            <person name="Wei J.T."/>
            <person name="Ye R.Z."/>
            <person name="Que T.C."/>
            <person name="Du C.H."/>
            <person name="Zhou Y.H."/>
            <person name="Cheng J.X."/>
            <person name="Dai P.F."/>
            <person name="Guo W.B."/>
            <person name="Han X.H."/>
            <person name="Huang E.J."/>
            <person name="Li L.F."/>
            <person name="Wei W."/>
            <person name="Gao Y.C."/>
            <person name="Liu J.Z."/>
            <person name="Shao H.Z."/>
            <person name="Wang X."/>
            <person name="Wang C.C."/>
            <person name="Yang T.C."/>
            <person name="Huo Q.B."/>
            <person name="Li W."/>
            <person name="Chen H.Y."/>
            <person name="Chen S.E."/>
            <person name="Zhou L.G."/>
            <person name="Ni X.B."/>
            <person name="Tian J.H."/>
            <person name="Sheng Y."/>
            <person name="Liu T."/>
            <person name="Pan Y.S."/>
            <person name="Xia L.Y."/>
            <person name="Li J."/>
            <person name="Zhao F."/>
            <person name="Cao W.C."/>
        </authorList>
    </citation>
    <scope>NUCLEOTIDE SEQUENCE [LARGE SCALE GENOMIC DNA]</scope>
    <source>
        <strain evidence="1">Iper-2018</strain>
    </source>
</reference>
<protein>
    <submittedName>
        <fullName evidence="1">Uncharacterized protein</fullName>
    </submittedName>
</protein>
<name>A0AC60Q9V1_IXOPE</name>
<organism evidence="1 2">
    <name type="scientific">Ixodes persulcatus</name>
    <name type="common">Taiga tick</name>
    <dbReference type="NCBI Taxonomy" id="34615"/>
    <lineage>
        <taxon>Eukaryota</taxon>
        <taxon>Metazoa</taxon>
        <taxon>Ecdysozoa</taxon>
        <taxon>Arthropoda</taxon>
        <taxon>Chelicerata</taxon>
        <taxon>Arachnida</taxon>
        <taxon>Acari</taxon>
        <taxon>Parasitiformes</taxon>
        <taxon>Ixodida</taxon>
        <taxon>Ixodoidea</taxon>
        <taxon>Ixodidae</taxon>
        <taxon>Ixodinae</taxon>
        <taxon>Ixodes</taxon>
    </lineage>
</organism>
<dbReference type="Proteomes" id="UP000805193">
    <property type="component" value="Unassembled WGS sequence"/>
</dbReference>
<comment type="caution">
    <text evidence="1">The sequence shown here is derived from an EMBL/GenBank/DDBJ whole genome shotgun (WGS) entry which is preliminary data.</text>
</comment>
<gene>
    <name evidence="1" type="ORF">HPB47_022682</name>
</gene>
<proteinExistence type="predicted"/>